<protein>
    <submittedName>
        <fullName evidence="2">DUF4062 domain-containing protein</fullName>
    </submittedName>
</protein>
<dbReference type="InterPro" id="IPR025139">
    <property type="entry name" value="DUF4062"/>
</dbReference>
<gene>
    <name evidence="2" type="ORF">L0M14_10610</name>
</gene>
<reference evidence="2 3" key="1">
    <citation type="journal article" date="2024" name="Int. J. Syst. Evol. Microbiol.">
        <title>Paenibacillus hexagrammi sp. nov., a novel bacterium isolated from the gut content of Hexagrammos agrammus.</title>
        <authorList>
            <person name="Jung H.K."/>
            <person name="Kim D.G."/>
            <person name="Zin H."/>
            <person name="Park J."/>
            <person name="Jung H."/>
            <person name="Kim Y.O."/>
            <person name="Kong H.J."/>
            <person name="Kim J.W."/>
            <person name="Kim Y.S."/>
        </authorList>
    </citation>
    <scope>NUCLEOTIDE SEQUENCE [LARGE SCALE GENOMIC DNA]</scope>
    <source>
        <strain evidence="2 3">YPD9-1</strain>
    </source>
</reference>
<evidence type="ECO:0000313" key="2">
    <source>
        <dbReference type="EMBL" id="UJF35507.1"/>
    </source>
</evidence>
<accession>A0ABY3SNV5</accession>
<dbReference type="EMBL" id="CP090978">
    <property type="protein sequence ID" value="UJF35507.1"/>
    <property type="molecule type" value="Genomic_DNA"/>
</dbReference>
<dbReference type="RefSeq" id="WP_235122072.1">
    <property type="nucleotide sequence ID" value="NZ_CP090978.1"/>
</dbReference>
<dbReference type="Proteomes" id="UP001649230">
    <property type="component" value="Chromosome"/>
</dbReference>
<organism evidence="2 3">
    <name type="scientific">Paenibacillus hexagrammi</name>
    <dbReference type="NCBI Taxonomy" id="2908839"/>
    <lineage>
        <taxon>Bacteria</taxon>
        <taxon>Bacillati</taxon>
        <taxon>Bacillota</taxon>
        <taxon>Bacilli</taxon>
        <taxon>Bacillales</taxon>
        <taxon>Paenibacillaceae</taxon>
        <taxon>Paenibacillus</taxon>
    </lineage>
</organism>
<evidence type="ECO:0000313" key="3">
    <source>
        <dbReference type="Proteomes" id="UP001649230"/>
    </source>
</evidence>
<name>A0ABY3SNV5_9BACL</name>
<feature type="domain" description="DUF4062" evidence="1">
    <location>
        <begin position="5"/>
        <end position="77"/>
    </location>
</feature>
<evidence type="ECO:0000259" key="1">
    <source>
        <dbReference type="Pfam" id="PF13271"/>
    </source>
</evidence>
<sequence length="384" mass="44359">MPSPRVFISSTCYDLGMARDQLRSFLLELGYEPVLSEYSDVLFDPRTHTHTSCLQEVPNTDMIILIVGSRFGGKIIPDALTSIDIETLMKSSFNIESLENIENLSITQIEVLKAIETSVPVFAFIEEKVLHDHLVYEKNKDLIGKINFPSIEKADTAKYIFEFINFLRHRIKGNSVISFSKIEDIENHLRKQWASLFQRLLREQREKDFETRRMISLSDQLEDLKTAIFSTIGNSQTKDIARGVIKYRKLIDLLLGLHIPDKSIFVQGNCSFDDLLHMANIVEIKDIETSRPYGRAALIKEDGTFYESRFSSNFILDIRLEWDSFITMSPESRQVIFETVSDDRRIGPPLLRYRNETIDQYFNERNIEAKQSDEIFVVTSTESA</sequence>
<keyword evidence="3" id="KW-1185">Reference proteome</keyword>
<proteinExistence type="predicted"/>
<dbReference type="Pfam" id="PF13271">
    <property type="entry name" value="DUF4062"/>
    <property type="match status" value="1"/>
</dbReference>